<sequence>MYESVRQDLPVSRDDDRIEFETSEEQNLVIRKAAELLGWTVPQYVLSAALDRAERDLYEYAAARRAAAGQTHDTASSTGEEGAVIPMVAVVAALG</sequence>
<dbReference type="SUPFAM" id="SSF47598">
    <property type="entry name" value="Ribbon-helix-helix"/>
    <property type="match status" value="1"/>
</dbReference>
<reference evidence="3 4" key="1">
    <citation type="journal article" date="2019" name="Int. J. Syst. Evol. Microbiol.">
        <title>The Global Catalogue of Microorganisms (GCM) 10K type strain sequencing project: providing services to taxonomists for standard genome sequencing and annotation.</title>
        <authorList>
            <consortium name="The Broad Institute Genomics Platform"/>
            <consortium name="The Broad Institute Genome Sequencing Center for Infectious Disease"/>
            <person name="Wu L."/>
            <person name="Ma J."/>
        </authorList>
    </citation>
    <scope>NUCLEOTIDE SEQUENCE [LARGE SCALE GENOMIC DNA]</scope>
    <source>
        <strain evidence="3 4">JCM 6833</strain>
    </source>
</reference>
<evidence type="ECO:0000256" key="2">
    <source>
        <dbReference type="ARBA" id="ARBA00049988"/>
    </source>
</evidence>
<dbReference type="Pfam" id="PF08681">
    <property type="entry name" value="TacA1"/>
    <property type="match status" value="1"/>
</dbReference>
<comment type="caution">
    <text evidence="3">The sequence shown here is derived from an EMBL/GenBank/DDBJ whole genome shotgun (WGS) entry which is preliminary data.</text>
</comment>
<evidence type="ECO:0000313" key="4">
    <source>
        <dbReference type="Proteomes" id="UP001501509"/>
    </source>
</evidence>
<keyword evidence="4" id="KW-1185">Reference proteome</keyword>
<dbReference type="InterPro" id="IPR010985">
    <property type="entry name" value="Ribbon_hlx_hlx"/>
</dbReference>
<proteinExistence type="inferred from homology"/>
<evidence type="ECO:0000256" key="1">
    <source>
        <dbReference type="ARBA" id="ARBA00022649"/>
    </source>
</evidence>
<gene>
    <name evidence="3" type="ORF">GCM10010411_03160</name>
</gene>
<accession>A0ABN3PAP0</accession>
<dbReference type="InterPro" id="IPR014795">
    <property type="entry name" value="TacA_1-like"/>
</dbReference>
<organism evidence="3 4">
    <name type="scientific">Actinomadura fulvescens</name>
    <dbReference type="NCBI Taxonomy" id="46160"/>
    <lineage>
        <taxon>Bacteria</taxon>
        <taxon>Bacillati</taxon>
        <taxon>Actinomycetota</taxon>
        <taxon>Actinomycetes</taxon>
        <taxon>Streptosporangiales</taxon>
        <taxon>Thermomonosporaceae</taxon>
        <taxon>Actinomadura</taxon>
    </lineage>
</organism>
<comment type="similarity">
    <text evidence="2">Belongs to the TacA antitoxin family.</text>
</comment>
<dbReference type="Proteomes" id="UP001501509">
    <property type="component" value="Unassembled WGS sequence"/>
</dbReference>
<dbReference type="RefSeq" id="WP_344536941.1">
    <property type="nucleotide sequence ID" value="NZ_BAAATD010000001.1"/>
</dbReference>
<name>A0ABN3PAP0_9ACTN</name>
<keyword evidence="1" id="KW-1277">Toxin-antitoxin system</keyword>
<dbReference type="Gene3D" id="1.20.5.780">
    <property type="entry name" value="Single helix bin"/>
    <property type="match status" value="1"/>
</dbReference>
<dbReference type="EMBL" id="BAAATD010000001">
    <property type="protein sequence ID" value="GAA2574581.1"/>
    <property type="molecule type" value="Genomic_DNA"/>
</dbReference>
<protein>
    <recommendedName>
        <fullName evidence="5">DUF1778 domain-containing protein</fullName>
    </recommendedName>
</protein>
<evidence type="ECO:0008006" key="5">
    <source>
        <dbReference type="Google" id="ProtNLM"/>
    </source>
</evidence>
<evidence type="ECO:0000313" key="3">
    <source>
        <dbReference type="EMBL" id="GAA2574581.1"/>
    </source>
</evidence>